<evidence type="ECO:0000313" key="7">
    <source>
        <dbReference type="EMBL" id="MDE1203392.1"/>
    </source>
</evidence>
<feature type="transmembrane region" description="Helical" evidence="6">
    <location>
        <begin position="340"/>
        <end position="356"/>
    </location>
</feature>
<evidence type="ECO:0000256" key="6">
    <source>
        <dbReference type="SAM" id="Phobius"/>
    </source>
</evidence>
<comment type="subcellular location">
    <subcellularLocation>
        <location evidence="1">Cell membrane</location>
        <topology evidence="1">Multi-pass membrane protein</topology>
    </subcellularLocation>
</comment>
<keyword evidence="3 6" id="KW-0812">Transmembrane</keyword>
<dbReference type="PANTHER" id="PTHR30250">
    <property type="entry name" value="PST FAMILY PREDICTED COLANIC ACID TRANSPORTER"/>
    <property type="match status" value="1"/>
</dbReference>
<proteinExistence type="predicted"/>
<evidence type="ECO:0000256" key="3">
    <source>
        <dbReference type="ARBA" id="ARBA00022692"/>
    </source>
</evidence>
<evidence type="ECO:0000256" key="1">
    <source>
        <dbReference type="ARBA" id="ARBA00004651"/>
    </source>
</evidence>
<evidence type="ECO:0000256" key="2">
    <source>
        <dbReference type="ARBA" id="ARBA00022475"/>
    </source>
</evidence>
<evidence type="ECO:0000256" key="5">
    <source>
        <dbReference type="ARBA" id="ARBA00023136"/>
    </source>
</evidence>
<feature type="transmembrane region" description="Helical" evidence="6">
    <location>
        <begin position="20"/>
        <end position="40"/>
    </location>
</feature>
<dbReference type="GO" id="GO:0005886">
    <property type="term" value="C:plasma membrane"/>
    <property type="evidence" value="ECO:0007669"/>
    <property type="project" value="UniProtKB-SubCell"/>
</dbReference>
<feature type="transmembrane region" description="Helical" evidence="6">
    <location>
        <begin position="436"/>
        <end position="456"/>
    </location>
</feature>
<feature type="transmembrane region" description="Helical" evidence="6">
    <location>
        <begin position="126"/>
        <end position="144"/>
    </location>
</feature>
<sequence length="506" mass="56938">MGRTKRSLINISVSIVNRLLVTMLPFAIRTIMIYTIGIEYLGVDSLFASVLNMLSLSELGFSSAVVYSMYQPIANGDDEKVRGLLCFYKKVYRVIGIIILVLGLFLLPNLQWFIAEGSSYPQDINIYIVYLILLANTVLSYLLFSYKSAVLVATMRNDLDSIIDTIRSIVSHGIQIVALLLFREYYLYIAILPIVTIVNNIFRAKLIDKKYPQYKGKGKLSQEDRHGILTRVGALIGNKIGGVVFTSVDSIVISKYIGLIVLAKYTNYYTIFIAVFGIETTAYAAIQSIIGNSLVSNTKEKNFSLFKDLFNINIVVTLACVCCFVALYQPFIAIWVGDNNLLGIEIPLLLALYFFIKSTRKTLFTFYEAAGLWRADFLKPYVSVIVNLVMNIVLVQIIGLPGVIISSIFALAVVEMPWESIVFFKQYFNVRVIEYGLLILKSVFFCGVSFGVTLFICQFLPYGIWGMVLRLVITLVICSIVAFIMLKFTHGGKQALGRFKFLLKQR</sequence>
<gene>
    <name evidence="7" type="ORF">O4N78_07360</name>
</gene>
<keyword evidence="2" id="KW-1003">Cell membrane</keyword>
<feature type="transmembrane region" description="Helical" evidence="6">
    <location>
        <begin position="462"/>
        <end position="486"/>
    </location>
</feature>
<keyword evidence="5 6" id="KW-0472">Membrane</keyword>
<protein>
    <submittedName>
        <fullName evidence="7">Polysaccharide biosynthesis protein</fullName>
    </submittedName>
</protein>
<dbReference type="PANTHER" id="PTHR30250:SF26">
    <property type="entry name" value="PSMA PROTEIN"/>
    <property type="match status" value="1"/>
</dbReference>
<feature type="transmembrane region" description="Helical" evidence="6">
    <location>
        <begin position="46"/>
        <end position="70"/>
    </location>
</feature>
<comment type="caution">
    <text evidence="7">The sequence shown here is derived from an EMBL/GenBank/DDBJ whole genome shotgun (WGS) entry which is preliminary data.</text>
</comment>
<dbReference type="EMBL" id="JAPZEG010000007">
    <property type="protein sequence ID" value="MDE1203392.1"/>
    <property type="molecule type" value="Genomic_DNA"/>
</dbReference>
<evidence type="ECO:0000313" key="8">
    <source>
        <dbReference type="Proteomes" id="UP001149331"/>
    </source>
</evidence>
<evidence type="ECO:0000256" key="4">
    <source>
        <dbReference type="ARBA" id="ARBA00022989"/>
    </source>
</evidence>
<organism evidence="7 8">
    <name type="scientific">Mediterraneibacter gnavus</name>
    <name type="common">Ruminococcus gnavus</name>
    <dbReference type="NCBI Taxonomy" id="33038"/>
    <lineage>
        <taxon>Bacteria</taxon>
        <taxon>Bacillati</taxon>
        <taxon>Bacillota</taxon>
        <taxon>Clostridia</taxon>
        <taxon>Lachnospirales</taxon>
        <taxon>Lachnospiraceae</taxon>
        <taxon>Mediterraneibacter</taxon>
    </lineage>
</organism>
<dbReference type="RefSeq" id="WP_147419570.1">
    <property type="nucleotide sequence ID" value="NZ_JAPZEG010000007.1"/>
</dbReference>
<feature type="transmembrane region" description="Helical" evidence="6">
    <location>
        <begin position="268"/>
        <end position="290"/>
    </location>
</feature>
<dbReference type="InterPro" id="IPR050833">
    <property type="entry name" value="Poly_Biosynth_Transport"/>
</dbReference>
<dbReference type="AlphaFoldDB" id="A0AAW6K5A1"/>
<reference evidence="7" key="1">
    <citation type="submission" date="2022-12" db="EMBL/GenBank/DDBJ databases">
        <title>Genome of R. gnavus strain RSHDN_120.</title>
        <authorList>
            <person name="Abdugheni R."/>
        </authorList>
    </citation>
    <scope>NUCLEOTIDE SEQUENCE</scope>
    <source>
        <strain evidence="7">RSHDN_120</strain>
    </source>
</reference>
<feature type="transmembrane region" description="Helical" evidence="6">
    <location>
        <begin position="188"/>
        <end position="207"/>
    </location>
</feature>
<feature type="transmembrane region" description="Helical" evidence="6">
    <location>
        <begin position="310"/>
        <end position="328"/>
    </location>
</feature>
<keyword evidence="4 6" id="KW-1133">Transmembrane helix</keyword>
<dbReference type="Proteomes" id="UP001149331">
    <property type="component" value="Unassembled WGS sequence"/>
</dbReference>
<accession>A0AAW6K5A1</accession>
<feature type="transmembrane region" description="Helical" evidence="6">
    <location>
        <begin position="91"/>
        <end position="114"/>
    </location>
</feature>
<name>A0AAW6K5A1_MEDGN</name>